<dbReference type="SUPFAM" id="SSF69318">
    <property type="entry name" value="Integrin alpha N-terminal domain"/>
    <property type="match status" value="1"/>
</dbReference>
<gene>
    <name evidence="2" type="ORF">NEUTE1DRAFT_143466</name>
</gene>
<dbReference type="InterPro" id="IPR028994">
    <property type="entry name" value="Integrin_alpha_N"/>
</dbReference>
<reference evidence="3" key="1">
    <citation type="journal article" date="2011" name="Genetics">
        <title>Massive changes in genome architecture accompany the transition to self-fertility in the filamentous fungus Neurospora tetrasperma.</title>
        <authorList>
            <person name="Ellison C.E."/>
            <person name="Stajich J.E."/>
            <person name="Jacobson D.J."/>
            <person name="Natvig D.O."/>
            <person name="Lapidus A."/>
            <person name="Foster B."/>
            <person name="Aerts A."/>
            <person name="Riley R."/>
            <person name="Lindquist E.A."/>
            <person name="Grigoriev I.V."/>
            <person name="Taylor J.W."/>
        </authorList>
    </citation>
    <scope>NUCLEOTIDE SEQUENCE [LARGE SCALE GENOMIC DNA]</scope>
    <source>
        <strain evidence="3">FGSC 2508 / P0657</strain>
    </source>
</reference>
<proteinExistence type="predicted"/>
<dbReference type="RefSeq" id="XP_009857294.1">
    <property type="nucleotide sequence ID" value="XM_009858992.1"/>
</dbReference>
<dbReference type="Proteomes" id="UP000008065">
    <property type="component" value="Unassembled WGS sequence"/>
</dbReference>
<protein>
    <recommendedName>
        <fullName evidence="4">VCBS repeat-containing protein</fullName>
    </recommendedName>
</protein>
<name>F8MZM2_NEUT8</name>
<dbReference type="EMBL" id="GL891382">
    <property type="protein sequence ID" value="EGO53712.1"/>
    <property type="molecule type" value="Genomic_DNA"/>
</dbReference>
<dbReference type="Pfam" id="PF13517">
    <property type="entry name" value="FG-GAP_3"/>
    <property type="match status" value="2"/>
</dbReference>
<dbReference type="InterPro" id="IPR013517">
    <property type="entry name" value="FG-GAP"/>
</dbReference>
<dbReference type="GeneID" id="20826324"/>
<keyword evidence="1" id="KW-0732">Signal</keyword>
<sequence length="242" mass="26594">MPEQTGDGSDDYIWVWSDGHAAELYINHHDVPHWEVGPKDLFNIARSRRSIHIADWDGDGRCDVISQQKSDGALEMRRNDYNPATGAWKFTYMGFVTGGVCPQGWGVNVLDRGMRLAISIILILSYSGDGHADVMCLEKNGRITGWLNHASGNLENVGQVKYSEGWGRANLRFADVEDGGNVTRTFAHSPGSRLQGSAEPQRLALASRCPVASGRNTHFGRTLGRTLGHWHCLPNPLSIPSG</sequence>
<dbReference type="VEuPathDB" id="FungiDB:NEUTE1DRAFT_143466"/>
<organism evidence="2 3">
    <name type="scientific">Neurospora tetrasperma (strain FGSC 2508 / ATCC MYA-4615 / P0657)</name>
    <dbReference type="NCBI Taxonomy" id="510951"/>
    <lineage>
        <taxon>Eukaryota</taxon>
        <taxon>Fungi</taxon>
        <taxon>Dikarya</taxon>
        <taxon>Ascomycota</taxon>
        <taxon>Pezizomycotina</taxon>
        <taxon>Sordariomycetes</taxon>
        <taxon>Sordariomycetidae</taxon>
        <taxon>Sordariales</taxon>
        <taxon>Sordariaceae</taxon>
        <taxon>Neurospora</taxon>
    </lineage>
</organism>
<evidence type="ECO:0000313" key="2">
    <source>
        <dbReference type="EMBL" id="EGO53712.1"/>
    </source>
</evidence>
<evidence type="ECO:0000313" key="3">
    <source>
        <dbReference type="Proteomes" id="UP000008065"/>
    </source>
</evidence>
<dbReference type="OrthoDB" id="3915838at2759"/>
<accession>F8MZM2</accession>
<dbReference type="AlphaFoldDB" id="F8MZM2"/>
<evidence type="ECO:0000256" key="1">
    <source>
        <dbReference type="ARBA" id="ARBA00022729"/>
    </source>
</evidence>
<evidence type="ECO:0008006" key="4">
    <source>
        <dbReference type="Google" id="ProtNLM"/>
    </source>
</evidence>
<keyword evidence="3" id="KW-1185">Reference proteome</keyword>
<dbReference type="KEGG" id="nte:NEUTE1DRAFT143466"/>
<dbReference type="HOGENOM" id="CLU_1147461_0_0_1"/>